<dbReference type="VEuPathDB" id="FungiDB:PV07_08613"/>
<dbReference type="STRING" id="569365.A0A0D2C4Q1"/>
<proteinExistence type="predicted"/>
<name>A0A0D2C4Q1_9EURO</name>
<evidence type="ECO:0000313" key="3">
    <source>
        <dbReference type="Proteomes" id="UP000054466"/>
    </source>
</evidence>
<gene>
    <name evidence="2" type="ORF">PV07_08613</name>
</gene>
<keyword evidence="3" id="KW-1185">Reference proteome</keyword>
<dbReference type="OrthoDB" id="3485856at2759"/>
<reference evidence="2 3" key="1">
    <citation type="submission" date="2015-01" db="EMBL/GenBank/DDBJ databases">
        <title>The Genome Sequence of Cladophialophora immunda CBS83496.</title>
        <authorList>
            <consortium name="The Broad Institute Genomics Platform"/>
            <person name="Cuomo C."/>
            <person name="de Hoog S."/>
            <person name="Gorbushina A."/>
            <person name="Stielow B."/>
            <person name="Teixiera M."/>
            <person name="Abouelleil A."/>
            <person name="Chapman S.B."/>
            <person name="Priest M."/>
            <person name="Young S.K."/>
            <person name="Wortman J."/>
            <person name="Nusbaum C."/>
            <person name="Birren B."/>
        </authorList>
    </citation>
    <scope>NUCLEOTIDE SEQUENCE [LARGE SCALE GENOMIC DNA]</scope>
    <source>
        <strain evidence="2 3">CBS 83496</strain>
    </source>
</reference>
<dbReference type="GeneID" id="27347807"/>
<feature type="compositionally biased region" description="Polar residues" evidence="1">
    <location>
        <begin position="231"/>
        <end position="241"/>
    </location>
</feature>
<dbReference type="AlphaFoldDB" id="A0A0D2C4Q1"/>
<evidence type="ECO:0000256" key="1">
    <source>
        <dbReference type="SAM" id="MobiDB-lite"/>
    </source>
</evidence>
<dbReference type="EMBL" id="KN847044">
    <property type="protein sequence ID" value="KIW25440.1"/>
    <property type="molecule type" value="Genomic_DNA"/>
</dbReference>
<dbReference type="RefSeq" id="XP_016245656.1">
    <property type="nucleotide sequence ID" value="XM_016395800.1"/>
</dbReference>
<feature type="region of interest" description="Disordered" evidence="1">
    <location>
        <begin position="399"/>
        <end position="452"/>
    </location>
</feature>
<protein>
    <submittedName>
        <fullName evidence="2">Uncharacterized protein</fullName>
    </submittedName>
</protein>
<feature type="compositionally biased region" description="Basic and acidic residues" evidence="1">
    <location>
        <begin position="184"/>
        <end position="227"/>
    </location>
</feature>
<sequence>MPAVKMVCPHAMSSSPTYNHQDEPFVLRQIGDHLPPQSTPTHVEQSHLPKATSAGVAAPSSLTEHNQEFESAVRRVRASIPSCFVEPYSWVRFKLSVSAYRRLEKFFSDSRSFNALETFYSFYEQEFAMGCETTLHAVFGPMITLDILDQLRASQHPFVQEFVKEIILSATAPTKISLDNTAEQDAKKNTEQDVQKNTEQDADQDAGKDVRRNPRRDVRKDARKDAEQDAEQNAKQVAESKTINKHPDASLAHLSARAPGIIIEVAHSQRATDLPILAEELIRGSRGKIRCVVGFKLPYPTGKQATVSVWRAKFTPSGDGRMKLAVEDLVKEEVFRDNNGLPNTQSSGLCLSLAYLAPTRSIAEQINDLPEHVTQIRISAAKLCEYFNKAQNYEKTVALDSSDEMELDLEPPKHPRHPSPEEVSDERLRQFEEEEEREDLRQEQGDSDYMDG</sequence>
<feature type="region of interest" description="Disordered" evidence="1">
    <location>
        <begin position="179"/>
        <end position="245"/>
    </location>
</feature>
<feature type="region of interest" description="Disordered" evidence="1">
    <location>
        <begin position="34"/>
        <end position="60"/>
    </location>
</feature>
<dbReference type="Proteomes" id="UP000054466">
    <property type="component" value="Unassembled WGS sequence"/>
</dbReference>
<dbReference type="HOGENOM" id="CLU_605500_0_0_1"/>
<accession>A0A0D2C4Q1</accession>
<organism evidence="2 3">
    <name type="scientific">Cladophialophora immunda</name>
    <dbReference type="NCBI Taxonomy" id="569365"/>
    <lineage>
        <taxon>Eukaryota</taxon>
        <taxon>Fungi</taxon>
        <taxon>Dikarya</taxon>
        <taxon>Ascomycota</taxon>
        <taxon>Pezizomycotina</taxon>
        <taxon>Eurotiomycetes</taxon>
        <taxon>Chaetothyriomycetidae</taxon>
        <taxon>Chaetothyriales</taxon>
        <taxon>Herpotrichiellaceae</taxon>
        <taxon>Cladophialophora</taxon>
    </lineage>
</organism>
<evidence type="ECO:0000313" key="2">
    <source>
        <dbReference type="EMBL" id="KIW25440.1"/>
    </source>
</evidence>